<evidence type="ECO:0000259" key="1">
    <source>
        <dbReference type="Pfam" id="PF00144"/>
    </source>
</evidence>
<dbReference type="SUPFAM" id="SSF56601">
    <property type="entry name" value="beta-lactamase/transpeptidase-like"/>
    <property type="match status" value="1"/>
</dbReference>
<protein>
    <submittedName>
        <fullName evidence="2">Esterase</fullName>
    </submittedName>
</protein>
<dbReference type="Gene3D" id="3.40.710.10">
    <property type="entry name" value="DD-peptidase/beta-lactamase superfamily"/>
    <property type="match status" value="1"/>
</dbReference>
<gene>
    <name evidence="2" type="ORF">Ani05nite_09870</name>
</gene>
<name>A0A919JCU1_9ACTN</name>
<dbReference type="Pfam" id="PF00144">
    <property type="entry name" value="Beta-lactamase"/>
    <property type="match status" value="1"/>
</dbReference>
<dbReference type="InterPro" id="IPR052907">
    <property type="entry name" value="Beta-lactamase/esterase"/>
</dbReference>
<dbReference type="Proteomes" id="UP000647172">
    <property type="component" value="Unassembled WGS sequence"/>
</dbReference>
<evidence type="ECO:0000313" key="2">
    <source>
        <dbReference type="EMBL" id="GIE47453.1"/>
    </source>
</evidence>
<keyword evidence="3" id="KW-1185">Reference proteome</keyword>
<evidence type="ECO:0000313" key="3">
    <source>
        <dbReference type="Proteomes" id="UP000647172"/>
    </source>
</evidence>
<dbReference type="PANTHER" id="PTHR43319:SF3">
    <property type="entry name" value="BETA-LACTAMASE-RELATED DOMAIN-CONTAINING PROTEIN"/>
    <property type="match status" value="1"/>
</dbReference>
<dbReference type="RefSeq" id="WP_203765523.1">
    <property type="nucleotide sequence ID" value="NZ_BAAAYJ010000076.1"/>
</dbReference>
<dbReference type="EMBL" id="BOMQ01000011">
    <property type="protein sequence ID" value="GIE47453.1"/>
    <property type="molecule type" value="Genomic_DNA"/>
</dbReference>
<dbReference type="PANTHER" id="PTHR43319">
    <property type="entry name" value="BETA-LACTAMASE-RELATED"/>
    <property type="match status" value="1"/>
</dbReference>
<comment type="caution">
    <text evidence="2">The sequence shown here is derived from an EMBL/GenBank/DDBJ whole genome shotgun (WGS) entry which is preliminary data.</text>
</comment>
<reference evidence="2" key="1">
    <citation type="submission" date="2021-01" db="EMBL/GenBank/DDBJ databases">
        <title>Whole genome shotgun sequence of Actinoplanes nipponensis NBRC 14063.</title>
        <authorList>
            <person name="Komaki H."/>
            <person name="Tamura T."/>
        </authorList>
    </citation>
    <scope>NUCLEOTIDE SEQUENCE</scope>
    <source>
        <strain evidence="2">NBRC 14063</strain>
    </source>
</reference>
<dbReference type="InterPro" id="IPR001466">
    <property type="entry name" value="Beta-lactam-related"/>
</dbReference>
<proteinExistence type="predicted"/>
<accession>A0A919JCU1</accession>
<feature type="domain" description="Beta-lactamase-related" evidence="1">
    <location>
        <begin position="8"/>
        <end position="353"/>
    </location>
</feature>
<dbReference type="AlphaFoldDB" id="A0A919JCU1"/>
<dbReference type="InterPro" id="IPR012338">
    <property type="entry name" value="Beta-lactam/transpept-like"/>
</dbReference>
<sequence length="368" mass="38663">MGAQERVQRYLDDLVDSGQETGLQVAAYVRGRPVVDAAAGTADPSTGRPVDHRTLFHSWSTGKGLSATVIHVLAERKLLDYGAPVADYWPEFAAEGKHRVTVAHVLTHSAGVPQAPDGLTVADLADWDGMCARVAALPLLWEPGTATGYHALTFGYILGEVVRRTTGRSIAEVLREDVAEPLGIADELFFGVPAAYHDRLARLEDGTWPDALAARHPDSLFFRAAPPALQAGAALGNRPDYLSADVPCAATMTAHAAARLYAALTRDVDGVRLVPAERLAALTAVATAEVDLVLGAAIPKCLGYFRGLAEFGGRPGAFGSKGSGGSFACADPAGDLAIAFTHNRMAAPPHDLAARIAGHVRDALAGRR</sequence>
<organism evidence="2 3">
    <name type="scientific">Actinoplanes nipponensis</name>
    <dbReference type="NCBI Taxonomy" id="135950"/>
    <lineage>
        <taxon>Bacteria</taxon>
        <taxon>Bacillati</taxon>
        <taxon>Actinomycetota</taxon>
        <taxon>Actinomycetes</taxon>
        <taxon>Micromonosporales</taxon>
        <taxon>Micromonosporaceae</taxon>
        <taxon>Actinoplanes</taxon>
    </lineage>
</organism>